<dbReference type="Proteomes" id="UP001305414">
    <property type="component" value="Unassembled WGS sequence"/>
</dbReference>
<feature type="region of interest" description="Disordered" evidence="1">
    <location>
        <begin position="1"/>
        <end position="80"/>
    </location>
</feature>
<protein>
    <submittedName>
        <fullName evidence="2">Uncharacterized protein</fullName>
    </submittedName>
</protein>
<name>A0AAN7Z8S4_9PEZI</name>
<dbReference type="AlphaFoldDB" id="A0AAN7Z8S4"/>
<evidence type="ECO:0000256" key="1">
    <source>
        <dbReference type="SAM" id="MobiDB-lite"/>
    </source>
</evidence>
<accession>A0AAN7Z8S4</accession>
<dbReference type="EMBL" id="JAWHQM010000032">
    <property type="protein sequence ID" value="KAK5633412.1"/>
    <property type="molecule type" value="Genomic_DNA"/>
</dbReference>
<evidence type="ECO:0000313" key="2">
    <source>
        <dbReference type="EMBL" id="KAK5633412.1"/>
    </source>
</evidence>
<gene>
    <name evidence="2" type="ORF">RRF57_009126</name>
</gene>
<comment type="caution">
    <text evidence="2">The sequence shown here is derived from an EMBL/GenBank/DDBJ whole genome shotgun (WGS) entry which is preliminary data.</text>
</comment>
<keyword evidence="3" id="KW-1185">Reference proteome</keyword>
<sequence>MATKRPRNQFTPKLNLSTLQSAEIEHAKPRPGPQSPQLEKDAKRAMAHTADWQPLCEGGGGYRQEDRRREIYMGADSNSA</sequence>
<evidence type="ECO:0000313" key="3">
    <source>
        <dbReference type="Proteomes" id="UP001305414"/>
    </source>
</evidence>
<reference evidence="2 3" key="1">
    <citation type="submission" date="2023-10" db="EMBL/GenBank/DDBJ databases">
        <title>Draft genome sequence of Xylaria bambusicola isolate GMP-LS, the root and basal stem rot pathogen of sugarcane in Indonesia.</title>
        <authorList>
            <person name="Selvaraj P."/>
            <person name="Muralishankar V."/>
            <person name="Muruganantham S."/>
            <person name="Sp S."/>
            <person name="Haryani S."/>
            <person name="Lau K.J.X."/>
            <person name="Naqvi N.I."/>
        </authorList>
    </citation>
    <scope>NUCLEOTIDE SEQUENCE [LARGE SCALE GENOMIC DNA]</scope>
    <source>
        <strain evidence="2">GMP-LS</strain>
    </source>
</reference>
<proteinExistence type="predicted"/>
<feature type="compositionally biased region" description="Polar residues" evidence="1">
    <location>
        <begin position="8"/>
        <end position="21"/>
    </location>
</feature>
<organism evidence="2 3">
    <name type="scientific">Xylaria bambusicola</name>
    <dbReference type="NCBI Taxonomy" id="326684"/>
    <lineage>
        <taxon>Eukaryota</taxon>
        <taxon>Fungi</taxon>
        <taxon>Dikarya</taxon>
        <taxon>Ascomycota</taxon>
        <taxon>Pezizomycotina</taxon>
        <taxon>Sordariomycetes</taxon>
        <taxon>Xylariomycetidae</taxon>
        <taxon>Xylariales</taxon>
        <taxon>Xylariaceae</taxon>
        <taxon>Xylaria</taxon>
    </lineage>
</organism>